<keyword evidence="10" id="KW-1185">Reference proteome</keyword>
<evidence type="ECO:0000256" key="4">
    <source>
        <dbReference type="ARBA" id="ARBA00022989"/>
    </source>
</evidence>
<gene>
    <name evidence="9" type="ORF">PDM29_17005</name>
</gene>
<comment type="subcellular location">
    <subcellularLocation>
        <location evidence="1">Cell membrane</location>
        <topology evidence="1">Multi-pass membrane protein</topology>
    </subcellularLocation>
</comment>
<evidence type="ECO:0000313" key="9">
    <source>
        <dbReference type="EMBL" id="WNH52021.1"/>
    </source>
</evidence>
<evidence type="ECO:0000256" key="2">
    <source>
        <dbReference type="ARBA" id="ARBA00022475"/>
    </source>
</evidence>
<dbReference type="InterPro" id="IPR003807">
    <property type="entry name" value="DUF202"/>
</dbReference>
<feature type="domain" description="DUF202" evidence="8">
    <location>
        <begin position="26"/>
        <end position="101"/>
    </location>
</feature>
<feature type="transmembrane region" description="Helical" evidence="7">
    <location>
        <begin position="76"/>
        <end position="96"/>
    </location>
</feature>
<evidence type="ECO:0000256" key="3">
    <source>
        <dbReference type="ARBA" id="ARBA00022692"/>
    </source>
</evidence>
<name>A0ABY9YN35_9GAMM</name>
<dbReference type="Pfam" id="PF02656">
    <property type="entry name" value="DUF202"/>
    <property type="match status" value="1"/>
</dbReference>
<evidence type="ECO:0000256" key="6">
    <source>
        <dbReference type="SAM" id="MobiDB-lite"/>
    </source>
</evidence>
<keyword evidence="5 7" id="KW-0472">Membrane</keyword>
<dbReference type="EMBL" id="CP115541">
    <property type="protein sequence ID" value="WNH52021.1"/>
    <property type="molecule type" value="Genomic_DNA"/>
</dbReference>
<evidence type="ECO:0000313" key="10">
    <source>
        <dbReference type="Proteomes" id="UP001302072"/>
    </source>
</evidence>
<dbReference type="PANTHER" id="PTHR34187">
    <property type="entry name" value="FGR18P"/>
    <property type="match status" value="1"/>
</dbReference>
<dbReference type="InterPro" id="IPR052053">
    <property type="entry name" value="IM_YidH-like"/>
</dbReference>
<evidence type="ECO:0000256" key="7">
    <source>
        <dbReference type="SAM" id="Phobius"/>
    </source>
</evidence>
<protein>
    <submittedName>
        <fullName evidence="9">DUF202 domain-containing protein</fullName>
    </submittedName>
</protein>
<dbReference type="RefSeq" id="WP_311191234.1">
    <property type="nucleotide sequence ID" value="NZ_CP115541.1"/>
</dbReference>
<keyword evidence="2" id="KW-1003">Cell membrane</keyword>
<dbReference type="PANTHER" id="PTHR34187:SF2">
    <property type="entry name" value="DUF202 DOMAIN-CONTAINING PROTEIN"/>
    <property type="match status" value="1"/>
</dbReference>
<keyword evidence="4 7" id="KW-1133">Transmembrane helix</keyword>
<sequence length="139" mass="15105">MSTPGSHPEHPAPSTGSLSNDLARGRTHMANERTHLAYLRTTVSLIGFGITINRFSTYLIQNDQAPAGGRLLLHDASNAGFGMVLLGLALLVWSLVRYWQVSGDIERGVIVTRHRATTLFSLGLLLLGGLTAVWLFTDH</sequence>
<evidence type="ECO:0000259" key="8">
    <source>
        <dbReference type="Pfam" id="PF02656"/>
    </source>
</evidence>
<organism evidence="9 10">
    <name type="scientific">Stenotrophomonas oahuensis</name>
    <dbReference type="NCBI Taxonomy" id="3003271"/>
    <lineage>
        <taxon>Bacteria</taxon>
        <taxon>Pseudomonadati</taxon>
        <taxon>Pseudomonadota</taxon>
        <taxon>Gammaproteobacteria</taxon>
        <taxon>Lysobacterales</taxon>
        <taxon>Lysobacteraceae</taxon>
        <taxon>Stenotrophomonas</taxon>
    </lineage>
</organism>
<proteinExistence type="predicted"/>
<evidence type="ECO:0000256" key="5">
    <source>
        <dbReference type="ARBA" id="ARBA00023136"/>
    </source>
</evidence>
<feature type="region of interest" description="Disordered" evidence="6">
    <location>
        <begin position="1"/>
        <end position="22"/>
    </location>
</feature>
<feature type="transmembrane region" description="Helical" evidence="7">
    <location>
        <begin position="117"/>
        <end position="136"/>
    </location>
</feature>
<feature type="transmembrane region" description="Helical" evidence="7">
    <location>
        <begin position="36"/>
        <end position="56"/>
    </location>
</feature>
<dbReference type="Proteomes" id="UP001302072">
    <property type="component" value="Chromosome"/>
</dbReference>
<accession>A0ABY9YN35</accession>
<reference evidence="9 10" key="1">
    <citation type="submission" date="2022-12" db="EMBL/GenBank/DDBJ databases">
        <title>Two new species, Stenotrophomonas aracearum and Stenotrophomonas oahuensis, isolated from Anthurium (Araceae family) in Hawaii.</title>
        <authorList>
            <person name="Chunag S.C."/>
            <person name="Dobhal S."/>
            <person name="Alvarez A."/>
            <person name="Arif M."/>
        </authorList>
    </citation>
    <scope>NUCLEOTIDE SEQUENCE [LARGE SCALE GENOMIC DNA]</scope>
    <source>
        <strain evidence="9 10">A5586</strain>
    </source>
</reference>
<keyword evidence="3 7" id="KW-0812">Transmembrane</keyword>
<evidence type="ECO:0000256" key="1">
    <source>
        <dbReference type="ARBA" id="ARBA00004651"/>
    </source>
</evidence>